<dbReference type="Gene3D" id="1.20.1250.20">
    <property type="entry name" value="MFS general substrate transporter like domains"/>
    <property type="match status" value="2"/>
</dbReference>
<evidence type="ECO:0000256" key="5">
    <source>
        <dbReference type="ARBA" id="ARBA00023136"/>
    </source>
</evidence>
<evidence type="ECO:0000256" key="1">
    <source>
        <dbReference type="ARBA" id="ARBA00004141"/>
    </source>
</evidence>
<evidence type="ECO:0000313" key="8">
    <source>
        <dbReference type="EMBL" id="KAK4224206.1"/>
    </source>
</evidence>
<dbReference type="EMBL" id="MU865400">
    <property type="protein sequence ID" value="KAK4224206.1"/>
    <property type="molecule type" value="Genomic_DNA"/>
</dbReference>
<dbReference type="InterPro" id="IPR011701">
    <property type="entry name" value="MFS"/>
</dbReference>
<dbReference type="GO" id="GO:0016020">
    <property type="term" value="C:membrane"/>
    <property type="evidence" value="ECO:0007669"/>
    <property type="project" value="UniProtKB-SubCell"/>
</dbReference>
<feature type="transmembrane region" description="Helical" evidence="6">
    <location>
        <begin position="63"/>
        <end position="84"/>
    </location>
</feature>
<protein>
    <submittedName>
        <fullName evidence="8">Transporter</fullName>
    </submittedName>
</protein>
<keyword evidence="5 6" id="KW-0472">Membrane</keyword>
<feature type="transmembrane region" description="Helical" evidence="6">
    <location>
        <begin position="193"/>
        <end position="214"/>
    </location>
</feature>
<dbReference type="PANTHER" id="PTHR43791:SF48">
    <property type="entry name" value="TRANSPORTER, PUTATIVE (AFU_ORTHOLOGUE AFUA_4G01000)-RELATED"/>
    <property type="match status" value="1"/>
</dbReference>
<evidence type="ECO:0000256" key="3">
    <source>
        <dbReference type="ARBA" id="ARBA00022692"/>
    </source>
</evidence>
<feature type="transmembrane region" description="Helical" evidence="6">
    <location>
        <begin position="388"/>
        <end position="405"/>
    </location>
</feature>
<feature type="transmembrane region" description="Helical" evidence="6">
    <location>
        <begin position="457"/>
        <end position="477"/>
    </location>
</feature>
<keyword evidence="3 6" id="KW-0812">Transmembrane</keyword>
<dbReference type="PANTHER" id="PTHR43791">
    <property type="entry name" value="PERMEASE-RELATED"/>
    <property type="match status" value="1"/>
</dbReference>
<gene>
    <name evidence="8" type="ORF">QBC38DRAFT_486012</name>
</gene>
<feature type="transmembrane region" description="Helical" evidence="6">
    <location>
        <begin position="293"/>
        <end position="320"/>
    </location>
</feature>
<feature type="transmembrane region" description="Helical" evidence="6">
    <location>
        <begin position="104"/>
        <end position="121"/>
    </location>
</feature>
<evidence type="ECO:0000259" key="7">
    <source>
        <dbReference type="PROSITE" id="PS50850"/>
    </source>
</evidence>
<keyword evidence="2" id="KW-0813">Transport</keyword>
<comment type="subcellular location">
    <subcellularLocation>
        <location evidence="1">Membrane</location>
        <topology evidence="1">Multi-pass membrane protein</topology>
    </subcellularLocation>
</comment>
<keyword evidence="4 6" id="KW-1133">Transmembrane helix</keyword>
<feature type="transmembrane region" description="Helical" evidence="6">
    <location>
        <begin position="226"/>
        <end position="248"/>
    </location>
</feature>
<reference evidence="8" key="2">
    <citation type="submission" date="2023-05" db="EMBL/GenBank/DDBJ databases">
        <authorList>
            <consortium name="Lawrence Berkeley National Laboratory"/>
            <person name="Steindorff A."/>
            <person name="Hensen N."/>
            <person name="Bonometti L."/>
            <person name="Westerberg I."/>
            <person name="Brannstrom I.O."/>
            <person name="Guillou S."/>
            <person name="Cros-Aarteil S."/>
            <person name="Calhoun S."/>
            <person name="Haridas S."/>
            <person name="Kuo A."/>
            <person name="Mondo S."/>
            <person name="Pangilinan J."/>
            <person name="Riley R."/>
            <person name="Labutti K."/>
            <person name="Andreopoulos B."/>
            <person name="Lipzen A."/>
            <person name="Chen C."/>
            <person name="Yanf M."/>
            <person name="Daum C."/>
            <person name="Ng V."/>
            <person name="Clum A."/>
            <person name="Ohm R."/>
            <person name="Martin F."/>
            <person name="Silar P."/>
            <person name="Natvig D."/>
            <person name="Lalanne C."/>
            <person name="Gautier V."/>
            <person name="Ament-Velasquez S.L."/>
            <person name="Kruys A."/>
            <person name="Hutchinson M.I."/>
            <person name="Powell A.J."/>
            <person name="Barry K."/>
            <person name="Miller A.N."/>
            <person name="Grigoriev I.V."/>
            <person name="Debuchy R."/>
            <person name="Gladieux P."/>
            <person name="Thoren M.H."/>
            <person name="Johannesson H."/>
        </authorList>
    </citation>
    <scope>NUCLEOTIDE SEQUENCE</scope>
    <source>
        <strain evidence="8">CBS 990.96</strain>
    </source>
</reference>
<dbReference type="InterPro" id="IPR020846">
    <property type="entry name" value="MFS_dom"/>
</dbReference>
<dbReference type="Pfam" id="PF07690">
    <property type="entry name" value="MFS_1"/>
    <property type="match status" value="1"/>
</dbReference>
<evidence type="ECO:0000256" key="2">
    <source>
        <dbReference type="ARBA" id="ARBA00022448"/>
    </source>
</evidence>
<comment type="caution">
    <text evidence="8">The sequence shown here is derived from an EMBL/GenBank/DDBJ whole genome shotgun (WGS) entry which is preliminary data.</text>
</comment>
<dbReference type="PROSITE" id="PS50850">
    <property type="entry name" value="MFS"/>
    <property type="match status" value="1"/>
</dbReference>
<evidence type="ECO:0000313" key="9">
    <source>
        <dbReference type="Proteomes" id="UP001301958"/>
    </source>
</evidence>
<dbReference type="GO" id="GO:0022857">
    <property type="term" value="F:transmembrane transporter activity"/>
    <property type="evidence" value="ECO:0007669"/>
    <property type="project" value="InterPro"/>
</dbReference>
<reference evidence="8" key="1">
    <citation type="journal article" date="2023" name="Mol. Phylogenet. Evol.">
        <title>Genome-scale phylogeny and comparative genomics of the fungal order Sordariales.</title>
        <authorList>
            <person name="Hensen N."/>
            <person name="Bonometti L."/>
            <person name="Westerberg I."/>
            <person name="Brannstrom I.O."/>
            <person name="Guillou S."/>
            <person name="Cros-Aarteil S."/>
            <person name="Calhoun S."/>
            <person name="Haridas S."/>
            <person name="Kuo A."/>
            <person name="Mondo S."/>
            <person name="Pangilinan J."/>
            <person name="Riley R."/>
            <person name="LaButti K."/>
            <person name="Andreopoulos B."/>
            <person name="Lipzen A."/>
            <person name="Chen C."/>
            <person name="Yan M."/>
            <person name="Daum C."/>
            <person name="Ng V."/>
            <person name="Clum A."/>
            <person name="Steindorff A."/>
            <person name="Ohm R.A."/>
            <person name="Martin F."/>
            <person name="Silar P."/>
            <person name="Natvig D.O."/>
            <person name="Lalanne C."/>
            <person name="Gautier V."/>
            <person name="Ament-Velasquez S.L."/>
            <person name="Kruys A."/>
            <person name="Hutchinson M.I."/>
            <person name="Powell A.J."/>
            <person name="Barry K."/>
            <person name="Miller A.N."/>
            <person name="Grigoriev I.V."/>
            <person name="Debuchy R."/>
            <person name="Gladieux P."/>
            <person name="Hiltunen Thoren M."/>
            <person name="Johannesson H."/>
        </authorList>
    </citation>
    <scope>NUCLEOTIDE SEQUENCE</scope>
    <source>
        <strain evidence="8">CBS 990.96</strain>
    </source>
</reference>
<evidence type="ECO:0000256" key="6">
    <source>
        <dbReference type="SAM" id="Phobius"/>
    </source>
</evidence>
<feature type="domain" description="Major facilitator superfamily (MFS) profile" evidence="7">
    <location>
        <begin position="67"/>
        <end position="482"/>
    </location>
</feature>
<keyword evidence="9" id="KW-1185">Reference proteome</keyword>
<feature type="transmembrane region" description="Helical" evidence="6">
    <location>
        <begin position="133"/>
        <end position="152"/>
    </location>
</feature>
<dbReference type="InterPro" id="IPR036259">
    <property type="entry name" value="MFS_trans_sf"/>
</dbReference>
<name>A0AAN7GPX5_9PEZI</name>
<feature type="transmembrane region" description="Helical" evidence="6">
    <location>
        <begin position="158"/>
        <end position="181"/>
    </location>
</feature>
<evidence type="ECO:0000256" key="4">
    <source>
        <dbReference type="ARBA" id="ARBA00022989"/>
    </source>
</evidence>
<feature type="transmembrane region" description="Helical" evidence="6">
    <location>
        <begin position="340"/>
        <end position="358"/>
    </location>
</feature>
<accession>A0AAN7GPX5</accession>
<sequence>MRTLKRLMPLLGEDMLQPTGKTTFFFTQQTLFTFIIMANQTPSFGNSLVHFDPKAEARLRNKLDLMLVPTVAILYLFCFIDRANIGNAKIAGLEADLGLTGYDYNGLLSVFYVSYIVFEIPSNICCKWMGPGWFIPIISLGFGAISIATAYVDNFAQAAAVRFFLGIFEAGMLPGIAYYLSRWYRRSELTFRLGLYIVMAPMAGAFGGLLASAILKLDSFCGVTGWRMIFVLEGIITVALAIVSFFTLTDRPETARWLTQEEKDLAIARVKSERVATTEVLDKMDMKKLLQGILNPITVLTSFIFLLNNITVQGLAFFAPTIVRTIYPDKTIIQQQLFTVPPYIVGGFFTLFLPAISWKLDRRQVIMIACTPLVIIGYSIFLGTTEASARYGALFLLSSSIFAMGPMTNAQVSANVISDTARSSGIGLNVMLGNVGGLISTWSYLPWDAPRYPIGNGLNLAAISSILVLSTLGLMWMNADNKKRETRNVEEELLGMSQQEIQDLDWRNPAFRWKP</sequence>
<organism evidence="8 9">
    <name type="scientific">Podospora fimiseda</name>
    <dbReference type="NCBI Taxonomy" id="252190"/>
    <lineage>
        <taxon>Eukaryota</taxon>
        <taxon>Fungi</taxon>
        <taxon>Dikarya</taxon>
        <taxon>Ascomycota</taxon>
        <taxon>Pezizomycotina</taxon>
        <taxon>Sordariomycetes</taxon>
        <taxon>Sordariomycetidae</taxon>
        <taxon>Sordariales</taxon>
        <taxon>Podosporaceae</taxon>
        <taxon>Podospora</taxon>
    </lineage>
</organism>
<dbReference type="AlphaFoldDB" id="A0AAN7GPX5"/>
<dbReference type="Proteomes" id="UP001301958">
    <property type="component" value="Unassembled WGS sequence"/>
</dbReference>
<dbReference type="FunFam" id="1.20.1250.20:FF:000034">
    <property type="entry name" value="MFS general substrate transporter"/>
    <property type="match status" value="1"/>
</dbReference>
<feature type="transmembrane region" description="Helical" evidence="6">
    <location>
        <begin position="365"/>
        <end position="382"/>
    </location>
</feature>
<proteinExistence type="predicted"/>
<feature type="transmembrane region" description="Helical" evidence="6">
    <location>
        <begin position="426"/>
        <end position="445"/>
    </location>
</feature>
<dbReference type="SUPFAM" id="SSF103473">
    <property type="entry name" value="MFS general substrate transporter"/>
    <property type="match status" value="1"/>
</dbReference>
<dbReference type="FunFam" id="1.20.1250.20:FF:000013">
    <property type="entry name" value="MFS general substrate transporter"/>
    <property type="match status" value="1"/>
</dbReference>